<evidence type="ECO:0000313" key="2">
    <source>
        <dbReference type="EMBL" id="BCT93663.1"/>
    </source>
</evidence>
<gene>
    <name evidence="2" type="ORF">LYSCAS_26870</name>
</gene>
<organism evidence="2 3">
    <name type="scientific">Noviluteimonas caseinilytica</name>
    <dbReference type="NCBI Taxonomy" id="2675101"/>
    <lineage>
        <taxon>Bacteria</taxon>
        <taxon>Pseudomonadati</taxon>
        <taxon>Pseudomonadota</taxon>
        <taxon>Gammaproteobacteria</taxon>
        <taxon>Lysobacterales</taxon>
        <taxon>Lysobacteraceae</taxon>
        <taxon>Noviluteimonas</taxon>
    </lineage>
</organism>
<keyword evidence="3" id="KW-1185">Reference proteome</keyword>
<evidence type="ECO:0000259" key="1">
    <source>
        <dbReference type="Pfam" id="PF18660"/>
    </source>
</evidence>
<dbReference type="Pfam" id="PF18660">
    <property type="entry name" value="Tsi6"/>
    <property type="match status" value="1"/>
</dbReference>
<dbReference type="Proteomes" id="UP000681317">
    <property type="component" value="Chromosome"/>
</dbReference>
<evidence type="ECO:0000313" key="3">
    <source>
        <dbReference type="Proteomes" id="UP000681317"/>
    </source>
</evidence>
<name>A0ABM7Q8C8_9GAMM</name>
<proteinExistence type="predicted"/>
<reference evidence="2 3" key="1">
    <citation type="submission" date="2021-03" db="EMBL/GenBank/DDBJ databases">
        <title>Complete Genome Sequences of Two Lysobacter Strains Isolated from Sea Water (Lysobacter caseinilyticus) and Soil (Lysobacter helvus) in South Korea.</title>
        <authorList>
            <person name="Watanabe Y."/>
            <person name="Arakawa K."/>
        </authorList>
    </citation>
    <scope>NUCLEOTIDE SEQUENCE [LARGE SCALE GENOMIC DNA]</scope>
    <source>
        <strain evidence="2 3">KVB24</strain>
    </source>
</reference>
<sequence>MKARDVVQNALSLARSRLGESPQYPIYESCVAQLEYLLSTLDGSIPVDRPKLRTFTIGHYAVRELEESDEELSRVLKEAYLIASKLADGLKIS</sequence>
<accession>A0ABM7Q8C8</accession>
<dbReference type="RefSeq" id="WP_213434581.1">
    <property type="nucleotide sequence ID" value="NZ_AP024545.1"/>
</dbReference>
<dbReference type="InterPro" id="IPR040818">
    <property type="entry name" value="Tsi6"/>
</dbReference>
<dbReference type="EMBL" id="AP024545">
    <property type="protein sequence ID" value="BCT93663.1"/>
    <property type="molecule type" value="Genomic_DNA"/>
</dbReference>
<protein>
    <recommendedName>
        <fullName evidence="1">Tsi6 domain-containing protein</fullName>
    </recommendedName>
</protein>
<feature type="domain" description="Tsi6" evidence="1">
    <location>
        <begin position="5"/>
        <end position="85"/>
    </location>
</feature>